<organism evidence="2 3">
    <name type="scientific">Goodea atripinnis</name>
    <dbReference type="NCBI Taxonomy" id="208336"/>
    <lineage>
        <taxon>Eukaryota</taxon>
        <taxon>Metazoa</taxon>
        <taxon>Chordata</taxon>
        <taxon>Craniata</taxon>
        <taxon>Vertebrata</taxon>
        <taxon>Euteleostomi</taxon>
        <taxon>Actinopterygii</taxon>
        <taxon>Neopterygii</taxon>
        <taxon>Teleostei</taxon>
        <taxon>Neoteleostei</taxon>
        <taxon>Acanthomorphata</taxon>
        <taxon>Ovalentaria</taxon>
        <taxon>Atherinomorphae</taxon>
        <taxon>Cyprinodontiformes</taxon>
        <taxon>Goodeidae</taxon>
        <taxon>Goodea</taxon>
    </lineage>
</organism>
<sequence>SGSSTCENDGISVAALGTLFQEDFPELGSRTSGSGSVASEKGAGEPVSAAIRTAPGLLLDALPAQSGPSSAFFRHCDAEAAFVVPPTAESVQELNACWMDGVPTADGRALAAMHEASKFGLGRIPHRICHCLSYYSS</sequence>
<comment type="caution">
    <text evidence="2">The sequence shown here is derived from an EMBL/GenBank/DDBJ whole genome shotgun (WGS) entry which is preliminary data.</text>
</comment>
<protein>
    <submittedName>
        <fullName evidence="2">Uncharacterized protein</fullName>
    </submittedName>
</protein>
<keyword evidence="3" id="KW-1185">Reference proteome</keyword>
<feature type="non-terminal residue" evidence="2">
    <location>
        <position position="1"/>
    </location>
</feature>
<name>A0ABV0PI40_9TELE</name>
<evidence type="ECO:0000313" key="3">
    <source>
        <dbReference type="Proteomes" id="UP001476798"/>
    </source>
</evidence>
<proteinExistence type="predicted"/>
<evidence type="ECO:0000256" key="1">
    <source>
        <dbReference type="SAM" id="MobiDB-lite"/>
    </source>
</evidence>
<feature type="region of interest" description="Disordered" evidence="1">
    <location>
        <begin position="26"/>
        <end position="45"/>
    </location>
</feature>
<accession>A0ABV0PI40</accession>
<reference evidence="2 3" key="1">
    <citation type="submission" date="2021-06" db="EMBL/GenBank/DDBJ databases">
        <authorList>
            <person name="Palmer J.M."/>
        </authorList>
    </citation>
    <scope>NUCLEOTIDE SEQUENCE [LARGE SCALE GENOMIC DNA]</scope>
    <source>
        <strain evidence="2 3">GA_2019</strain>
        <tissue evidence="2">Muscle</tissue>
    </source>
</reference>
<evidence type="ECO:0000313" key="2">
    <source>
        <dbReference type="EMBL" id="MEQ2183151.1"/>
    </source>
</evidence>
<dbReference type="EMBL" id="JAHRIO010074425">
    <property type="protein sequence ID" value="MEQ2183151.1"/>
    <property type="molecule type" value="Genomic_DNA"/>
</dbReference>
<dbReference type="Proteomes" id="UP001476798">
    <property type="component" value="Unassembled WGS sequence"/>
</dbReference>
<gene>
    <name evidence="2" type="ORF">GOODEAATRI_029681</name>
</gene>